<accession>A0A412XS93</accession>
<evidence type="ECO:0000313" key="2">
    <source>
        <dbReference type="EMBL" id="RGV48046.1"/>
    </source>
</evidence>
<evidence type="ECO:0000313" key="3">
    <source>
        <dbReference type="Proteomes" id="UP000284366"/>
    </source>
</evidence>
<name>A0A412XS93_9BACE</name>
<keyword evidence="1" id="KW-0812">Transmembrane</keyword>
<feature type="transmembrane region" description="Helical" evidence="1">
    <location>
        <begin position="13"/>
        <end position="36"/>
    </location>
</feature>
<gene>
    <name evidence="2" type="ORF">DWW09_17870</name>
</gene>
<organism evidence="2 3">
    <name type="scientific">Bacteroides clarus</name>
    <dbReference type="NCBI Taxonomy" id="626929"/>
    <lineage>
        <taxon>Bacteria</taxon>
        <taxon>Pseudomonadati</taxon>
        <taxon>Bacteroidota</taxon>
        <taxon>Bacteroidia</taxon>
        <taxon>Bacteroidales</taxon>
        <taxon>Bacteroidaceae</taxon>
        <taxon>Bacteroides</taxon>
    </lineage>
</organism>
<sequence>MKRYEDDSSSTHIWIYTYLMFVRFLYALWCGSLLFYPYQRQCEKPVSEIKPIVFPHLFLFMIHRRGQVA</sequence>
<dbReference type="AlphaFoldDB" id="A0A412XS93"/>
<proteinExistence type="predicted"/>
<keyword evidence="1" id="KW-0472">Membrane</keyword>
<protein>
    <submittedName>
        <fullName evidence="2">Uncharacterized protein</fullName>
    </submittedName>
</protein>
<reference evidence="2 3" key="1">
    <citation type="submission" date="2018-08" db="EMBL/GenBank/DDBJ databases">
        <title>A genome reference for cultivated species of the human gut microbiota.</title>
        <authorList>
            <person name="Zou Y."/>
            <person name="Xue W."/>
            <person name="Luo G."/>
        </authorList>
    </citation>
    <scope>NUCLEOTIDE SEQUENCE [LARGE SCALE GENOMIC DNA]</scope>
    <source>
        <strain evidence="2 3">AF14-27</strain>
    </source>
</reference>
<dbReference type="EMBL" id="QRZG01000051">
    <property type="protein sequence ID" value="RGV48046.1"/>
    <property type="molecule type" value="Genomic_DNA"/>
</dbReference>
<comment type="caution">
    <text evidence="2">The sequence shown here is derived from an EMBL/GenBank/DDBJ whole genome shotgun (WGS) entry which is preliminary data.</text>
</comment>
<dbReference type="Proteomes" id="UP000284366">
    <property type="component" value="Unassembled WGS sequence"/>
</dbReference>
<evidence type="ECO:0000256" key="1">
    <source>
        <dbReference type="SAM" id="Phobius"/>
    </source>
</evidence>
<keyword evidence="1" id="KW-1133">Transmembrane helix</keyword>